<dbReference type="GO" id="GO:0050664">
    <property type="term" value="F:oxidoreductase activity, acting on NAD(P)H, oxygen as acceptor"/>
    <property type="evidence" value="ECO:0007669"/>
    <property type="project" value="TreeGrafter"/>
</dbReference>
<keyword evidence="2" id="KW-0560">Oxidoreductase</keyword>
<dbReference type="AlphaFoldDB" id="A0A1A0WE13"/>
<evidence type="ECO:0000313" key="4">
    <source>
        <dbReference type="Proteomes" id="UP000094008"/>
    </source>
</evidence>
<dbReference type="InterPro" id="IPR002347">
    <property type="entry name" value="SDR_fam"/>
</dbReference>
<comment type="caution">
    <text evidence="3">The sequence shown here is derived from an EMBL/GenBank/DDBJ whole genome shotgun (WGS) entry which is preliminary data.</text>
</comment>
<gene>
    <name evidence="3" type="ORF">A5779_16840</name>
</gene>
<sequence length="244" mass="25357">MKVALVTGAARGIGAEVAHQLGAAGVHVIVNYREKIKRANAIVDAITAAGGHGSVAGADVCDPDATADLINHIRDTFGRLDMLVLNASGGLERGADAGYAMRINRDAQVRLAELALPLLSPGGRIVFVTSHQAHFHGQQPVPDDYQPIAASKRAGEDALRAMQSRFDEAGVSFVVVSGDMIEGTIIVRLLARRDPDAVSARQIHGALPTIEEFAGAIVDAALEPATSGDTVYVGGADYVAAAHP</sequence>
<dbReference type="Pfam" id="PF00106">
    <property type="entry name" value="adh_short"/>
    <property type="match status" value="1"/>
</dbReference>
<evidence type="ECO:0000313" key="3">
    <source>
        <dbReference type="EMBL" id="OBB96716.1"/>
    </source>
</evidence>
<dbReference type="Gene3D" id="3.40.50.720">
    <property type="entry name" value="NAD(P)-binding Rossmann-like Domain"/>
    <property type="match status" value="1"/>
</dbReference>
<evidence type="ECO:0000256" key="1">
    <source>
        <dbReference type="ARBA" id="ARBA00006484"/>
    </source>
</evidence>
<dbReference type="PANTHER" id="PTHR43008">
    <property type="entry name" value="BENZIL REDUCTASE"/>
    <property type="match status" value="1"/>
</dbReference>
<evidence type="ECO:0000256" key="2">
    <source>
        <dbReference type="ARBA" id="ARBA00023002"/>
    </source>
</evidence>
<dbReference type="PRINTS" id="PR00081">
    <property type="entry name" value="GDHRDH"/>
</dbReference>
<dbReference type="EMBL" id="LZSY01000023">
    <property type="protein sequence ID" value="OBB96716.1"/>
    <property type="molecule type" value="Genomic_DNA"/>
</dbReference>
<proteinExistence type="inferred from homology"/>
<name>A0A1A0WE13_MYCPR</name>
<dbReference type="PANTHER" id="PTHR43008:SF4">
    <property type="entry name" value="CHAIN DEHYDROGENASE, PUTATIVE (AFU_ORTHOLOGUE AFUA_4G08710)-RELATED"/>
    <property type="match status" value="1"/>
</dbReference>
<reference evidence="4" key="1">
    <citation type="submission" date="2016-06" db="EMBL/GenBank/DDBJ databases">
        <authorList>
            <person name="Sutton G."/>
            <person name="Brinkac L."/>
            <person name="Sanka R."/>
            <person name="Adams M."/>
            <person name="Lau E."/>
            <person name="Mehaffy C."/>
            <person name="Tameris M."/>
            <person name="Hatherill M."/>
            <person name="Hanekom W."/>
            <person name="Mahomed H."/>
            <person name="Mcshane H."/>
        </authorList>
    </citation>
    <scope>NUCLEOTIDE SEQUENCE [LARGE SCALE GENOMIC DNA]</scope>
    <source>
        <strain evidence="4">852002-10433_SCH5171157</strain>
    </source>
</reference>
<accession>A0A1A0WE13</accession>
<dbReference type="NCBIfam" id="NF005868">
    <property type="entry name" value="PRK07806.1"/>
    <property type="match status" value="1"/>
</dbReference>
<organism evidence="3 4">
    <name type="scientific">Mycolicibacterium peregrinum</name>
    <name type="common">Mycobacterium peregrinum</name>
    <dbReference type="NCBI Taxonomy" id="43304"/>
    <lineage>
        <taxon>Bacteria</taxon>
        <taxon>Bacillati</taxon>
        <taxon>Actinomycetota</taxon>
        <taxon>Actinomycetes</taxon>
        <taxon>Mycobacteriales</taxon>
        <taxon>Mycobacteriaceae</taxon>
        <taxon>Mycolicibacterium</taxon>
    </lineage>
</organism>
<dbReference type="RefSeq" id="WP_064879221.1">
    <property type="nucleotide sequence ID" value="NZ_LZSY01000023.1"/>
</dbReference>
<protein>
    <submittedName>
        <fullName evidence="3">Short-chain dehydrogenase</fullName>
    </submittedName>
</protein>
<dbReference type="Proteomes" id="UP000094008">
    <property type="component" value="Unassembled WGS sequence"/>
</dbReference>
<dbReference type="SUPFAM" id="SSF51735">
    <property type="entry name" value="NAD(P)-binding Rossmann-fold domains"/>
    <property type="match status" value="1"/>
</dbReference>
<comment type="similarity">
    <text evidence="1">Belongs to the short-chain dehydrogenases/reductases (SDR) family.</text>
</comment>
<dbReference type="OrthoDB" id="4373846at2"/>
<dbReference type="InterPro" id="IPR036291">
    <property type="entry name" value="NAD(P)-bd_dom_sf"/>
</dbReference>